<sequence length="46" mass="5044">MGIDCVPTLLARSGMFRENDGHGAVDPLSVIPQRVHTRRLLQDSIA</sequence>
<protein>
    <submittedName>
        <fullName evidence="1">Uncharacterized protein</fullName>
    </submittedName>
</protein>
<gene>
    <name evidence="1" type="ORF">CEXT_175841</name>
</gene>
<accession>A0AAV4NLI8</accession>
<organism evidence="1 2">
    <name type="scientific">Caerostris extrusa</name>
    <name type="common">Bark spider</name>
    <name type="synonym">Caerostris bankana</name>
    <dbReference type="NCBI Taxonomy" id="172846"/>
    <lineage>
        <taxon>Eukaryota</taxon>
        <taxon>Metazoa</taxon>
        <taxon>Ecdysozoa</taxon>
        <taxon>Arthropoda</taxon>
        <taxon>Chelicerata</taxon>
        <taxon>Arachnida</taxon>
        <taxon>Araneae</taxon>
        <taxon>Araneomorphae</taxon>
        <taxon>Entelegynae</taxon>
        <taxon>Araneoidea</taxon>
        <taxon>Araneidae</taxon>
        <taxon>Caerostris</taxon>
    </lineage>
</organism>
<evidence type="ECO:0000313" key="2">
    <source>
        <dbReference type="Proteomes" id="UP001054945"/>
    </source>
</evidence>
<name>A0AAV4NLI8_CAEEX</name>
<keyword evidence="2" id="KW-1185">Reference proteome</keyword>
<dbReference type="Proteomes" id="UP001054945">
    <property type="component" value="Unassembled WGS sequence"/>
</dbReference>
<reference evidence="1 2" key="1">
    <citation type="submission" date="2021-06" db="EMBL/GenBank/DDBJ databases">
        <title>Caerostris extrusa draft genome.</title>
        <authorList>
            <person name="Kono N."/>
            <person name="Arakawa K."/>
        </authorList>
    </citation>
    <scope>NUCLEOTIDE SEQUENCE [LARGE SCALE GENOMIC DNA]</scope>
</reference>
<evidence type="ECO:0000313" key="1">
    <source>
        <dbReference type="EMBL" id="GIX85660.1"/>
    </source>
</evidence>
<dbReference type="EMBL" id="BPLR01021086">
    <property type="protein sequence ID" value="GIX85660.1"/>
    <property type="molecule type" value="Genomic_DNA"/>
</dbReference>
<comment type="caution">
    <text evidence="1">The sequence shown here is derived from an EMBL/GenBank/DDBJ whole genome shotgun (WGS) entry which is preliminary data.</text>
</comment>
<dbReference type="AlphaFoldDB" id="A0AAV4NLI8"/>
<feature type="non-terminal residue" evidence="1">
    <location>
        <position position="46"/>
    </location>
</feature>
<proteinExistence type="predicted"/>